<dbReference type="InterPro" id="IPR036259">
    <property type="entry name" value="MFS_trans_sf"/>
</dbReference>
<feature type="transmembrane region" description="Helical" evidence="9">
    <location>
        <begin position="59"/>
        <end position="78"/>
    </location>
</feature>
<feature type="transmembrane region" description="Helical" evidence="9">
    <location>
        <begin position="267"/>
        <end position="300"/>
    </location>
</feature>
<evidence type="ECO:0000256" key="4">
    <source>
        <dbReference type="ARBA" id="ARBA00022692"/>
    </source>
</evidence>
<dbReference type="EMBL" id="GG692395">
    <property type="protein sequence ID" value="EER35339.1"/>
    <property type="molecule type" value="Genomic_DNA"/>
</dbReference>
<dbReference type="GeneID" id="8297292"/>
<dbReference type="KEGG" id="ctp:CTRG_00078"/>
<feature type="transmembrane region" description="Helical" evidence="9">
    <location>
        <begin position="487"/>
        <end position="507"/>
    </location>
</feature>
<comment type="similarity">
    <text evidence="2">Belongs to the major facilitator superfamily.</text>
</comment>
<protein>
    <recommendedName>
        <fullName evidence="12">Siderophore iron transporter ARN1</fullName>
    </recommendedName>
</protein>
<sequence length="650" mass="72440">MSSENPILVPNEKEPEKINPELSQKDSSSSAPTTDTPSVIRKSFGVRRVELLLRQYESIPLKILFFISVFFVCYSYSIDGVTRNNLMLYATSSYRNHSGFTTINVLTSVIGGISQPVYARLSDRFGRVELLIFSIILYVVGTLIQSNAYGFNRFAAGSVIYQLGINGVRDMLWFVLADSTNLNWRLVISFIPATPHLINTWVGGDVMASVRSKFSWQWGIGMYAFIFPLSCVPLLGCLTHMIFRARKHEDWKQLNREISQQFKRSNIGGLLVSLFWEVDLVGMILIMVSLCCILVPFTIAGGVRTIWQQASIIAPLVIGVLLIPGTMIWEAKYAKSPILPLPLMKDRGVWASICIAMLVYWIRDMPGEALYTVLIVGLNQSTKAATRISRLFVFVGTLTGIGVGLVVTKVRKLKAFIVFGSFIWFGAMGILVHYRGSSNGFNYKSAVDGIIGGLCLLGFGSGFINFSTRVAISTVTNHEYMAVMISFYLASYSIGSGIGSAVVGAIWTQRMYSVVLDKMNDLNIVDAPEKAQYVYESPFEFIEEPENAWGEPARVAVVLAYSQIQRILCIVGLCLVVPMLFCALCLRDHKLESIQSLEGGEAHDIEGKKVDVIVNKYDDDIILNYLKKLFGIKKKEEKKEHADEGQTQSY</sequence>
<feature type="transmembrane region" description="Helical" evidence="9">
    <location>
        <begin position="564"/>
        <end position="586"/>
    </location>
</feature>
<feature type="transmembrane region" description="Helical" evidence="9">
    <location>
        <begin position="222"/>
        <end position="246"/>
    </location>
</feature>
<dbReference type="OrthoDB" id="2241241at2759"/>
<accession>C5M1Y9</accession>
<keyword evidence="4 9" id="KW-0812">Transmembrane</keyword>
<evidence type="ECO:0000313" key="11">
    <source>
        <dbReference type="Proteomes" id="UP000002037"/>
    </source>
</evidence>
<dbReference type="GO" id="GO:0005768">
    <property type="term" value="C:endosome"/>
    <property type="evidence" value="ECO:0007669"/>
    <property type="project" value="TreeGrafter"/>
</dbReference>
<dbReference type="HOGENOM" id="CLU_012970_2_1_1"/>
<dbReference type="GO" id="GO:0005774">
    <property type="term" value="C:vacuolar membrane"/>
    <property type="evidence" value="ECO:0007669"/>
    <property type="project" value="TreeGrafter"/>
</dbReference>
<evidence type="ECO:0008006" key="12">
    <source>
        <dbReference type="Google" id="ProtNLM"/>
    </source>
</evidence>
<feature type="transmembrane region" description="Helical" evidence="9">
    <location>
        <begin position="306"/>
        <end position="328"/>
    </location>
</feature>
<dbReference type="SUPFAM" id="SSF103473">
    <property type="entry name" value="MFS general substrate transporter"/>
    <property type="match status" value="1"/>
</dbReference>
<keyword evidence="11" id="KW-1185">Reference proteome</keyword>
<evidence type="ECO:0000256" key="3">
    <source>
        <dbReference type="ARBA" id="ARBA00022448"/>
    </source>
</evidence>
<dbReference type="FunFam" id="1.20.1250.20:FF:000197">
    <property type="entry name" value="Siderophore iron transporter 1"/>
    <property type="match status" value="1"/>
</dbReference>
<name>C5M1Y9_CANTT</name>
<feature type="transmembrane region" description="Helical" evidence="9">
    <location>
        <begin position="98"/>
        <end position="118"/>
    </location>
</feature>
<evidence type="ECO:0000256" key="6">
    <source>
        <dbReference type="ARBA" id="ARBA00023065"/>
    </source>
</evidence>
<keyword evidence="3" id="KW-0813">Transport</keyword>
<reference evidence="10 11" key="1">
    <citation type="journal article" date="2009" name="Nature">
        <title>Evolution of pathogenicity and sexual reproduction in eight Candida genomes.</title>
        <authorList>
            <person name="Butler G."/>
            <person name="Rasmussen M.D."/>
            <person name="Lin M.F."/>
            <person name="Santos M.A."/>
            <person name="Sakthikumar S."/>
            <person name="Munro C.A."/>
            <person name="Rheinbay E."/>
            <person name="Grabherr M."/>
            <person name="Forche A."/>
            <person name="Reedy J.L."/>
            <person name="Agrafioti I."/>
            <person name="Arnaud M.B."/>
            <person name="Bates S."/>
            <person name="Brown A.J."/>
            <person name="Brunke S."/>
            <person name="Costanzo M.C."/>
            <person name="Fitzpatrick D.A."/>
            <person name="de Groot P.W."/>
            <person name="Harris D."/>
            <person name="Hoyer L.L."/>
            <person name="Hube B."/>
            <person name="Klis F.M."/>
            <person name="Kodira C."/>
            <person name="Lennard N."/>
            <person name="Logue M.E."/>
            <person name="Martin R."/>
            <person name="Neiman A.M."/>
            <person name="Nikolaou E."/>
            <person name="Quail M.A."/>
            <person name="Quinn J."/>
            <person name="Santos M.C."/>
            <person name="Schmitzberger F.F."/>
            <person name="Sherlock G."/>
            <person name="Shah P."/>
            <person name="Silverstein K.A."/>
            <person name="Skrzypek M.S."/>
            <person name="Soll D."/>
            <person name="Staggs R."/>
            <person name="Stansfield I."/>
            <person name="Stumpf M.P."/>
            <person name="Sudbery P.E."/>
            <person name="Srikantha T."/>
            <person name="Zeng Q."/>
            <person name="Berman J."/>
            <person name="Berriman M."/>
            <person name="Heitman J."/>
            <person name="Gow N.A."/>
            <person name="Lorenz M.C."/>
            <person name="Birren B.W."/>
            <person name="Kellis M."/>
            <person name="Cuomo C.A."/>
        </authorList>
    </citation>
    <scope>NUCLEOTIDE SEQUENCE [LARGE SCALE GENOMIC DNA]</scope>
    <source>
        <strain evidence="11">ATCC MYA-3404 / T1</strain>
    </source>
</reference>
<feature type="compositionally biased region" description="Low complexity" evidence="8">
    <location>
        <begin position="26"/>
        <end position="36"/>
    </location>
</feature>
<dbReference type="RefSeq" id="XP_002545297.1">
    <property type="nucleotide sequence ID" value="XM_002545251.1"/>
</dbReference>
<feature type="transmembrane region" description="Helical" evidence="9">
    <location>
        <begin position="130"/>
        <end position="148"/>
    </location>
</feature>
<gene>
    <name evidence="10" type="ORF">CTRG_00078</name>
</gene>
<dbReference type="VEuPathDB" id="FungiDB:CTRG_00078"/>
<dbReference type="AlphaFoldDB" id="C5M1Y9"/>
<feature type="transmembrane region" description="Helical" evidence="9">
    <location>
        <begin position="388"/>
        <end position="408"/>
    </location>
</feature>
<organism evidence="10 11">
    <name type="scientific">Candida tropicalis (strain ATCC MYA-3404 / T1)</name>
    <name type="common">Yeast</name>
    <dbReference type="NCBI Taxonomy" id="294747"/>
    <lineage>
        <taxon>Eukaryota</taxon>
        <taxon>Fungi</taxon>
        <taxon>Dikarya</taxon>
        <taxon>Ascomycota</taxon>
        <taxon>Saccharomycotina</taxon>
        <taxon>Pichiomycetes</taxon>
        <taxon>Debaryomycetaceae</taxon>
        <taxon>Candida/Lodderomyces clade</taxon>
        <taxon>Candida</taxon>
    </lineage>
</organism>
<evidence type="ECO:0000256" key="1">
    <source>
        <dbReference type="ARBA" id="ARBA00004127"/>
    </source>
</evidence>
<evidence type="ECO:0000256" key="8">
    <source>
        <dbReference type="SAM" id="MobiDB-lite"/>
    </source>
</evidence>
<comment type="subcellular location">
    <subcellularLocation>
        <location evidence="1">Endomembrane system</location>
        <topology evidence="1">Multi-pass membrane protein</topology>
    </subcellularLocation>
</comment>
<feature type="transmembrane region" description="Helical" evidence="9">
    <location>
        <begin position="446"/>
        <end position="466"/>
    </location>
</feature>
<dbReference type="GO" id="GO:0015343">
    <property type="term" value="F:siderophore-iron transmembrane transporter activity"/>
    <property type="evidence" value="ECO:0007669"/>
    <property type="project" value="TreeGrafter"/>
</dbReference>
<dbReference type="Proteomes" id="UP000002037">
    <property type="component" value="Unassembled WGS sequence"/>
</dbReference>
<keyword evidence="7 9" id="KW-0472">Membrane</keyword>
<feature type="transmembrane region" description="Helical" evidence="9">
    <location>
        <begin position="415"/>
        <end position="434"/>
    </location>
</feature>
<dbReference type="GO" id="GO:0005886">
    <property type="term" value="C:plasma membrane"/>
    <property type="evidence" value="ECO:0007669"/>
    <property type="project" value="TreeGrafter"/>
</dbReference>
<evidence type="ECO:0000313" key="10">
    <source>
        <dbReference type="EMBL" id="EER35339.1"/>
    </source>
</evidence>
<dbReference type="PANTHER" id="PTHR23501:SF92">
    <property type="entry name" value="GLUTATHIONE EXCHANGER 1-RELATED"/>
    <property type="match status" value="1"/>
</dbReference>
<proteinExistence type="inferred from homology"/>
<evidence type="ECO:0000256" key="9">
    <source>
        <dbReference type="SAM" id="Phobius"/>
    </source>
</evidence>
<evidence type="ECO:0000256" key="7">
    <source>
        <dbReference type="ARBA" id="ARBA00023136"/>
    </source>
</evidence>
<dbReference type="eggNOG" id="KOG0254">
    <property type="taxonomic scope" value="Eukaryota"/>
</dbReference>
<keyword evidence="6" id="KW-0406">Ion transport</keyword>
<keyword evidence="5 9" id="KW-1133">Transmembrane helix</keyword>
<evidence type="ECO:0000256" key="5">
    <source>
        <dbReference type="ARBA" id="ARBA00022989"/>
    </source>
</evidence>
<feature type="region of interest" description="Disordered" evidence="8">
    <location>
        <begin position="1"/>
        <end position="36"/>
    </location>
</feature>
<evidence type="ECO:0000256" key="2">
    <source>
        <dbReference type="ARBA" id="ARBA00008335"/>
    </source>
</evidence>
<dbReference type="Gene3D" id="1.20.1250.20">
    <property type="entry name" value="MFS general substrate transporter like domains"/>
    <property type="match status" value="2"/>
</dbReference>
<dbReference type="PANTHER" id="PTHR23501">
    <property type="entry name" value="MAJOR FACILITATOR SUPERFAMILY"/>
    <property type="match status" value="1"/>
</dbReference>